<evidence type="ECO:0000256" key="12">
    <source>
        <dbReference type="ARBA" id="ARBA00023136"/>
    </source>
</evidence>
<sequence length="507" mass="57055">MDALAGLSALAAVALLLLYSVHRWRSPRCNGRLPPGSMGLPLVGETFQFFSPDASLDIPRFIRHRLTRYGPIFKTSVVGHPMVVSADQELNHMVFQQEGELFQSWYPDSFVEILGRDNVGEQKGTMFKYLKNIVLRYFGPESLKESILGDVERAVCSSLCTWSTLPAVELKEAVSTMVFELSASKLLGLEPSRSKVLRKSFFDFVRGLISFPLYLPGTAYYACMQGRMSVMEVLQQVLEERTRSAEAAGGREARCHGDFLDYVVQEITKEKPVLTEGMALDLLFVLLFASFHTTSLAITLAVKLLTEHPRVLEELTVEHETILNEREAGGESDGDRVTWKEYKSMTFTSQVINETVRLANIAPGIFRKTLKDVQFRGYTIPAGWGVMVCPLAVHLNPDIYPDPLTFNPSRFKDKLEANRGLRHFMAFGGGLRSCVGADFSKLQMAIFLHFLVTKYRCLHCFIMNPVGVQNFVIVHILHFFVIICSNVFQVDTTRWRQDSPVSRAGIS</sequence>
<gene>
    <name evidence="17" type="primary">LOC123041762</name>
</gene>
<dbReference type="GO" id="GO:0016132">
    <property type="term" value="P:brassinosteroid biosynthetic process"/>
    <property type="evidence" value="ECO:0000318"/>
    <property type="project" value="GO_Central"/>
</dbReference>
<dbReference type="Gramene" id="TraesPARA_EIv1.0_0518020.2">
    <property type="protein sequence ID" value="TraesPARA_EIv1.0_0518020.2.CDS"/>
    <property type="gene ID" value="TraesPARA_EIv1.0_0518020"/>
</dbReference>
<evidence type="ECO:0000256" key="2">
    <source>
        <dbReference type="ARBA" id="ARBA00004370"/>
    </source>
</evidence>
<dbReference type="Gramene" id="TraesWEE_scaffold_096205_01G000100.1">
    <property type="protein sequence ID" value="TraesWEE_scaffold_096205_01G000100.1"/>
    <property type="gene ID" value="TraesWEE_scaffold_096205_01G000100"/>
</dbReference>
<dbReference type="GO" id="GO:0010268">
    <property type="term" value="P:brassinosteroid homeostasis"/>
    <property type="evidence" value="ECO:0000318"/>
    <property type="project" value="GO_Central"/>
</dbReference>
<dbReference type="InterPro" id="IPR002403">
    <property type="entry name" value="Cyt_P450_E_grp-IV"/>
</dbReference>
<comment type="cofactor">
    <cofactor evidence="1 14">
        <name>heme</name>
        <dbReference type="ChEBI" id="CHEBI:30413"/>
    </cofactor>
</comment>
<keyword evidence="9 15" id="KW-0560">Oxidoreductase</keyword>
<dbReference type="Proteomes" id="UP000019116">
    <property type="component" value="Chromosome 2B"/>
</dbReference>
<evidence type="ECO:0000256" key="8">
    <source>
        <dbReference type="ARBA" id="ARBA00022989"/>
    </source>
</evidence>
<comment type="pathway">
    <text evidence="13">Plant hormone biosynthesis.</text>
</comment>
<dbReference type="PRINTS" id="PR00465">
    <property type="entry name" value="EP450IV"/>
</dbReference>
<dbReference type="FunFam" id="1.10.630.10:FF:000020">
    <property type="entry name" value="Cytochrome P450 family protein"/>
    <property type="match status" value="1"/>
</dbReference>
<dbReference type="PRINTS" id="PR00385">
    <property type="entry name" value="P450"/>
</dbReference>
<dbReference type="Gramene" id="TraesCLE_scaffold_045143_01G000100.1">
    <property type="protein sequence ID" value="TraesCLE_scaffold_045143_01G000100.1"/>
    <property type="gene ID" value="TraesCLE_scaffold_045143_01G000100"/>
</dbReference>
<evidence type="ECO:0000256" key="6">
    <source>
        <dbReference type="ARBA" id="ARBA00022692"/>
    </source>
</evidence>
<comment type="subcellular location">
    <subcellularLocation>
        <location evidence="2">Membrane</location>
    </subcellularLocation>
</comment>
<dbReference type="Gene3D" id="1.10.630.10">
    <property type="entry name" value="Cytochrome P450"/>
    <property type="match status" value="1"/>
</dbReference>
<comment type="similarity">
    <text evidence="4 15">Belongs to the cytochrome P450 family.</text>
</comment>
<evidence type="ECO:0008006" key="19">
    <source>
        <dbReference type="Google" id="ProtNLM"/>
    </source>
</evidence>
<evidence type="ECO:0000256" key="9">
    <source>
        <dbReference type="ARBA" id="ARBA00023002"/>
    </source>
</evidence>
<dbReference type="EnsemblPlants" id="TraesCS2B02G418500.1">
    <property type="protein sequence ID" value="TraesCS2B02G418500.1"/>
    <property type="gene ID" value="TraesCS2B02G418500"/>
</dbReference>
<evidence type="ECO:0000256" key="5">
    <source>
        <dbReference type="ARBA" id="ARBA00022617"/>
    </source>
</evidence>
<evidence type="ECO:0000256" key="15">
    <source>
        <dbReference type="RuleBase" id="RU000461"/>
    </source>
</evidence>
<dbReference type="AlphaFoldDB" id="A0A3B6CD59"/>
<keyword evidence="5 14" id="KW-0349">Heme</keyword>
<dbReference type="GO" id="GO:0005506">
    <property type="term" value="F:iron ion binding"/>
    <property type="evidence" value="ECO:0007669"/>
    <property type="project" value="InterPro"/>
</dbReference>
<evidence type="ECO:0000256" key="13">
    <source>
        <dbReference type="ARBA" id="ARBA00029441"/>
    </source>
</evidence>
<dbReference type="GO" id="GO:0020037">
    <property type="term" value="F:heme binding"/>
    <property type="evidence" value="ECO:0007669"/>
    <property type="project" value="InterPro"/>
</dbReference>
<dbReference type="SMR" id="A0A3B6CD59"/>
<dbReference type="PROSITE" id="PS00086">
    <property type="entry name" value="CYTOCHROME_P450"/>
    <property type="match status" value="1"/>
</dbReference>
<dbReference type="Gramene" id="TraesCS2B03G1066000.1">
    <property type="protein sequence ID" value="TraesCS2B03G1066000.1.CDS"/>
    <property type="gene ID" value="TraesCS2B03G1066000"/>
</dbReference>
<dbReference type="GO" id="GO:0016020">
    <property type="term" value="C:membrane"/>
    <property type="evidence" value="ECO:0007669"/>
    <property type="project" value="UniProtKB-SubCell"/>
</dbReference>
<keyword evidence="7 14" id="KW-0479">Metal-binding</keyword>
<evidence type="ECO:0000256" key="10">
    <source>
        <dbReference type="ARBA" id="ARBA00023004"/>
    </source>
</evidence>
<evidence type="ECO:0000256" key="4">
    <source>
        <dbReference type="ARBA" id="ARBA00010617"/>
    </source>
</evidence>
<keyword evidence="6 16" id="KW-0812">Transmembrane</keyword>
<dbReference type="Gramene" id="TraesCAD_scaffold_031997_01G000100.1">
    <property type="protein sequence ID" value="TraesCAD_scaffold_031997_01G000100.1"/>
    <property type="gene ID" value="TraesCAD_scaffold_031997_01G000100"/>
</dbReference>
<keyword evidence="11 15" id="KW-0503">Monooxygenase</keyword>
<keyword evidence="10 14" id="KW-0408">Iron</keyword>
<keyword evidence="18" id="KW-1185">Reference proteome</keyword>
<dbReference type="GO" id="GO:0016705">
    <property type="term" value="F:oxidoreductase activity, acting on paired donors, with incorporation or reduction of molecular oxygen"/>
    <property type="evidence" value="ECO:0007669"/>
    <property type="project" value="InterPro"/>
</dbReference>
<dbReference type="STRING" id="4565.A0A3B6CD59"/>
<dbReference type="Gramene" id="TraesCS2B02G418500.1">
    <property type="protein sequence ID" value="TraesCS2B02G418500.1"/>
    <property type="gene ID" value="TraesCS2B02G418500"/>
</dbReference>
<evidence type="ECO:0000256" key="7">
    <source>
        <dbReference type="ARBA" id="ARBA00022723"/>
    </source>
</evidence>
<evidence type="ECO:0000256" key="1">
    <source>
        <dbReference type="ARBA" id="ARBA00001971"/>
    </source>
</evidence>
<evidence type="ECO:0000313" key="17">
    <source>
        <dbReference type="EnsemblPlants" id="TraesCS2B02G418500.1"/>
    </source>
</evidence>
<dbReference type="Pfam" id="PF00067">
    <property type="entry name" value="p450"/>
    <property type="match status" value="1"/>
</dbReference>
<accession>A0A3B6CD59</accession>
<dbReference type="OrthoDB" id="1372046at2759"/>
<evidence type="ECO:0000256" key="3">
    <source>
        <dbReference type="ARBA" id="ARBA00004972"/>
    </source>
</evidence>
<protein>
    <recommendedName>
        <fullName evidence="19">Cytochrome P450</fullName>
    </recommendedName>
</protein>
<evidence type="ECO:0000256" key="11">
    <source>
        <dbReference type="ARBA" id="ARBA00023033"/>
    </source>
</evidence>
<dbReference type="Gramene" id="TraesMAC2B03G00999190.2">
    <property type="protein sequence ID" value="TraesMAC2B03G00999190.2"/>
    <property type="gene ID" value="TraesMAC2B03G00999190"/>
</dbReference>
<reference evidence="17" key="1">
    <citation type="submission" date="2018-08" db="EMBL/GenBank/DDBJ databases">
        <authorList>
            <person name="Rossello M."/>
        </authorList>
    </citation>
    <scope>NUCLEOTIDE SEQUENCE [LARGE SCALE GENOMIC DNA]</scope>
    <source>
        <strain evidence="17">cv. Chinese Spring</strain>
    </source>
</reference>
<name>A0A3B6CD59_WHEAT</name>
<comment type="pathway">
    <text evidence="3">Hormone biosynthesis.</text>
</comment>
<feature type="binding site" description="axial binding residue" evidence="14">
    <location>
        <position position="434"/>
    </location>
    <ligand>
        <name>heme</name>
        <dbReference type="ChEBI" id="CHEBI:30413"/>
    </ligand>
    <ligandPart>
        <name>Fe</name>
        <dbReference type="ChEBI" id="CHEBI:18248"/>
    </ligandPart>
</feature>
<dbReference type="PANTHER" id="PTHR24286:SF65">
    <property type="entry name" value="OS04G0570600 PROTEIN"/>
    <property type="match status" value="1"/>
</dbReference>
<dbReference type="CDD" id="cd11043">
    <property type="entry name" value="CYP90-like"/>
    <property type="match status" value="1"/>
</dbReference>
<keyword evidence="12 16" id="KW-0472">Membrane</keyword>
<evidence type="ECO:0000256" key="14">
    <source>
        <dbReference type="PIRSR" id="PIRSR602403-1"/>
    </source>
</evidence>
<dbReference type="PANTHER" id="PTHR24286">
    <property type="entry name" value="CYTOCHROME P450 26"/>
    <property type="match status" value="1"/>
</dbReference>
<dbReference type="GO" id="GO:0004497">
    <property type="term" value="F:monooxygenase activity"/>
    <property type="evidence" value="ECO:0000318"/>
    <property type="project" value="GO_Central"/>
</dbReference>
<proteinExistence type="inferred from homology"/>
<keyword evidence="8 16" id="KW-1133">Transmembrane helix</keyword>
<dbReference type="InterPro" id="IPR036396">
    <property type="entry name" value="Cyt_P450_sf"/>
</dbReference>
<dbReference type="SUPFAM" id="SSF48264">
    <property type="entry name" value="Cytochrome P450"/>
    <property type="match status" value="1"/>
</dbReference>
<organism evidence="17">
    <name type="scientific">Triticum aestivum</name>
    <name type="common">Wheat</name>
    <dbReference type="NCBI Taxonomy" id="4565"/>
    <lineage>
        <taxon>Eukaryota</taxon>
        <taxon>Viridiplantae</taxon>
        <taxon>Streptophyta</taxon>
        <taxon>Embryophyta</taxon>
        <taxon>Tracheophyta</taxon>
        <taxon>Spermatophyta</taxon>
        <taxon>Magnoliopsida</taxon>
        <taxon>Liliopsida</taxon>
        <taxon>Poales</taxon>
        <taxon>Poaceae</taxon>
        <taxon>BOP clade</taxon>
        <taxon>Pooideae</taxon>
        <taxon>Triticodae</taxon>
        <taxon>Triticeae</taxon>
        <taxon>Triticinae</taxon>
        <taxon>Triticum</taxon>
    </lineage>
</organism>
<dbReference type="InterPro" id="IPR001128">
    <property type="entry name" value="Cyt_P450"/>
</dbReference>
<dbReference type="InterPro" id="IPR017972">
    <property type="entry name" value="Cyt_P450_CS"/>
</dbReference>
<reference evidence="17" key="2">
    <citation type="submission" date="2018-10" db="UniProtKB">
        <authorList>
            <consortium name="EnsemblPlants"/>
        </authorList>
    </citation>
    <scope>IDENTIFICATION</scope>
</reference>
<evidence type="ECO:0000256" key="16">
    <source>
        <dbReference type="SAM" id="Phobius"/>
    </source>
</evidence>
<feature type="transmembrane region" description="Helical" evidence="16">
    <location>
        <begin position="466"/>
        <end position="488"/>
    </location>
</feature>
<evidence type="ECO:0000313" key="18">
    <source>
        <dbReference type="Proteomes" id="UP000019116"/>
    </source>
</evidence>